<dbReference type="AlphaFoldDB" id="A0AAV2HJM3"/>
<organism evidence="2 3">
    <name type="scientific">Lymnaea stagnalis</name>
    <name type="common">Great pond snail</name>
    <name type="synonym">Helix stagnalis</name>
    <dbReference type="NCBI Taxonomy" id="6523"/>
    <lineage>
        <taxon>Eukaryota</taxon>
        <taxon>Metazoa</taxon>
        <taxon>Spiralia</taxon>
        <taxon>Lophotrochozoa</taxon>
        <taxon>Mollusca</taxon>
        <taxon>Gastropoda</taxon>
        <taxon>Heterobranchia</taxon>
        <taxon>Euthyneura</taxon>
        <taxon>Panpulmonata</taxon>
        <taxon>Hygrophila</taxon>
        <taxon>Lymnaeoidea</taxon>
        <taxon>Lymnaeidae</taxon>
        <taxon>Lymnaea</taxon>
    </lineage>
</organism>
<reference evidence="2 3" key="1">
    <citation type="submission" date="2024-04" db="EMBL/GenBank/DDBJ databases">
        <authorList>
            <consortium name="Genoscope - CEA"/>
            <person name="William W."/>
        </authorList>
    </citation>
    <scope>NUCLEOTIDE SEQUENCE [LARGE SCALE GENOMIC DNA]</scope>
</reference>
<feature type="region of interest" description="Disordered" evidence="1">
    <location>
        <begin position="1"/>
        <end position="22"/>
    </location>
</feature>
<feature type="compositionally biased region" description="Polar residues" evidence="1">
    <location>
        <begin position="7"/>
        <end position="22"/>
    </location>
</feature>
<keyword evidence="3" id="KW-1185">Reference proteome</keyword>
<feature type="compositionally biased region" description="Basic and acidic residues" evidence="1">
    <location>
        <begin position="66"/>
        <end position="79"/>
    </location>
</feature>
<protein>
    <submittedName>
        <fullName evidence="2">Uncharacterized protein</fullName>
    </submittedName>
</protein>
<accession>A0AAV2HJM3</accession>
<feature type="region of interest" description="Disordered" evidence="1">
    <location>
        <begin position="66"/>
        <end position="85"/>
    </location>
</feature>
<sequence length="119" mass="13858">MSKRSAESTGQHQHVKRQMSSPTEMAVAHYLVNSEGEVVGLLQPTDSHVLTPTDLAYPHYLMPVKEESETRQEKTEGTIEKPSSTKVTMQQFMENEMKNLKEQFLEEKQKDRQFWVRFD</sequence>
<dbReference type="EMBL" id="CAXITT010000110">
    <property type="protein sequence ID" value="CAL1532237.1"/>
    <property type="molecule type" value="Genomic_DNA"/>
</dbReference>
<name>A0AAV2HJM3_LYMST</name>
<gene>
    <name evidence="2" type="ORF">GSLYS_00006316001</name>
</gene>
<evidence type="ECO:0000256" key="1">
    <source>
        <dbReference type="SAM" id="MobiDB-lite"/>
    </source>
</evidence>
<proteinExistence type="predicted"/>
<dbReference type="Proteomes" id="UP001497497">
    <property type="component" value="Unassembled WGS sequence"/>
</dbReference>
<comment type="caution">
    <text evidence="2">The sequence shown here is derived from an EMBL/GenBank/DDBJ whole genome shotgun (WGS) entry which is preliminary data.</text>
</comment>
<evidence type="ECO:0000313" key="2">
    <source>
        <dbReference type="EMBL" id="CAL1532237.1"/>
    </source>
</evidence>
<evidence type="ECO:0000313" key="3">
    <source>
        <dbReference type="Proteomes" id="UP001497497"/>
    </source>
</evidence>